<evidence type="ECO:0000256" key="1">
    <source>
        <dbReference type="SAM" id="MobiDB-lite"/>
    </source>
</evidence>
<evidence type="ECO:0008006" key="4">
    <source>
        <dbReference type="Google" id="ProtNLM"/>
    </source>
</evidence>
<sequence>MEDLERRGLAPDYSRRRKPASDPEPGQDDDAITVNEWFARWWPGIDLSLKGRNNYAYIFRAHVLPEWGHWALRDIKSSDVNAWEQRMIAAGYSRSGVAQSARTRLTTLLGDAVIEGLIDSNAALRQRHRGRRSGAGTAGRGQEKRALSPFQALTTAERMGVMSGRDDEFIFGMTVAWCALRDGEAFGLQRPDVRLGRIRLDWQLLEEDGEFYRLHPKDDSNRDIDIPPFLQELLNRQIAAHPDQRCACKPKTIPDQEEQPCQGGQPYIFLGEKGAHPRRSNFSRRVFYPAMDGWYPSGKGKRRAGAPVLVEVESSWPGVPVPAWPKAVKDEPWEPQLVRGYQRRPLGLGVNVASSKADLVAFAVTQGLPERLARQMTREQILARFIRPVAPDASVATWLPIEKGLTLHELGRHTHSTWLMDLSCPLQLRDDRMGHASPDMRGMRERYSHVTPESRAWLRAELERVKDAALARRAWFGPHSPVAALDEMLAPFRDGLRKPIAPYEARGEVLEFPTFRAG</sequence>
<keyword evidence="3" id="KW-1185">Reference proteome</keyword>
<dbReference type="Proteomes" id="UP001597097">
    <property type="component" value="Unassembled WGS sequence"/>
</dbReference>
<organism evidence="2 3">
    <name type="scientific">Nonomuraea guangzhouensis</name>
    <dbReference type="NCBI Taxonomy" id="1291555"/>
    <lineage>
        <taxon>Bacteria</taxon>
        <taxon>Bacillati</taxon>
        <taxon>Actinomycetota</taxon>
        <taxon>Actinomycetes</taxon>
        <taxon>Streptosporangiales</taxon>
        <taxon>Streptosporangiaceae</taxon>
        <taxon>Nonomuraea</taxon>
    </lineage>
</organism>
<comment type="caution">
    <text evidence="2">The sequence shown here is derived from an EMBL/GenBank/DDBJ whole genome shotgun (WGS) entry which is preliminary data.</text>
</comment>
<accession>A0ABW4GX45</accession>
<reference evidence="3" key="1">
    <citation type="journal article" date="2019" name="Int. J. Syst. Evol. Microbiol.">
        <title>The Global Catalogue of Microorganisms (GCM) 10K type strain sequencing project: providing services to taxonomists for standard genome sequencing and annotation.</title>
        <authorList>
            <consortium name="The Broad Institute Genomics Platform"/>
            <consortium name="The Broad Institute Genome Sequencing Center for Infectious Disease"/>
            <person name="Wu L."/>
            <person name="Ma J."/>
        </authorList>
    </citation>
    <scope>NUCLEOTIDE SEQUENCE [LARGE SCALE GENOMIC DNA]</scope>
    <source>
        <strain evidence="3">CGMCC 1.15399</strain>
    </source>
</reference>
<feature type="region of interest" description="Disordered" evidence="1">
    <location>
        <begin position="1"/>
        <end position="29"/>
    </location>
</feature>
<name>A0ABW4GX45_9ACTN</name>
<dbReference type="EMBL" id="JBHUCM010000070">
    <property type="protein sequence ID" value="MFD1546911.1"/>
    <property type="molecule type" value="Genomic_DNA"/>
</dbReference>
<gene>
    <name evidence="2" type="ORF">ACFSJ0_58435</name>
</gene>
<dbReference type="RefSeq" id="WP_219536682.1">
    <property type="nucleotide sequence ID" value="NZ_JAHKRM010000031.1"/>
</dbReference>
<evidence type="ECO:0000313" key="2">
    <source>
        <dbReference type="EMBL" id="MFD1546911.1"/>
    </source>
</evidence>
<protein>
    <recommendedName>
        <fullName evidence="4">Core-binding (CB) domain-containing protein</fullName>
    </recommendedName>
</protein>
<proteinExistence type="predicted"/>
<evidence type="ECO:0000313" key="3">
    <source>
        <dbReference type="Proteomes" id="UP001597097"/>
    </source>
</evidence>